<dbReference type="InterPro" id="IPR050087">
    <property type="entry name" value="AON_synthase_class-II"/>
</dbReference>
<dbReference type="Pfam" id="PF00155">
    <property type="entry name" value="Aminotran_1_2"/>
    <property type="match status" value="1"/>
</dbReference>
<evidence type="ECO:0000256" key="2">
    <source>
        <dbReference type="ARBA" id="ARBA00008392"/>
    </source>
</evidence>
<dbReference type="GO" id="GO:0004758">
    <property type="term" value="F:serine C-palmitoyltransferase activity"/>
    <property type="evidence" value="ECO:0000318"/>
    <property type="project" value="GO_Central"/>
</dbReference>
<feature type="transmembrane region" description="Helical" evidence="8">
    <location>
        <begin position="12"/>
        <end position="31"/>
    </location>
</feature>
<evidence type="ECO:0000256" key="3">
    <source>
        <dbReference type="ARBA" id="ARBA00013220"/>
    </source>
</evidence>
<evidence type="ECO:0000256" key="7">
    <source>
        <dbReference type="RuleBase" id="RU003693"/>
    </source>
</evidence>
<comment type="similarity">
    <text evidence="2 7">Belongs to the class-II pyridoxal-phosphate-dependent aminotransferase family.</text>
</comment>
<dbReference type="GO" id="GO:0017059">
    <property type="term" value="C:serine palmitoyltransferase complex"/>
    <property type="evidence" value="ECO:0000318"/>
    <property type="project" value="GO_Central"/>
</dbReference>
<dbReference type="GO" id="GO:0046512">
    <property type="term" value="P:sphingosine biosynthetic process"/>
    <property type="evidence" value="ECO:0000318"/>
    <property type="project" value="GO_Central"/>
</dbReference>
<comment type="cofactor">
    <cofactor evidence="1 7">
        <name>pyridoxal 5'-phosphate</name>
        <dbReference type="ChEBI" id="CHEBI:597326"/>
    </cofactor>
</comment>
<evidence type="ECO:0000256" key="4">
    <source>
        <dbReference type="ARBA" id="ARBA00022679"/>
    </source>
</evidence>
<evidence type="ECO:0000256" key="5">
    <source>
        <dbReference type="ARBA" id="ARBA00022898"/>
    </source>
</evidence>
<evidence type="ECO:0000313" key="11">
    <source>
        <dbReference type="Proteomes" id="UP000001542"/>
    </source>
</evidence>
<name>A2DYJ7_TRIV3</name>
<dbReference type="Gene3D" id="3.40.640.10">
    <property type="entry name" value="Type I PLP-dependent aspartate aminotransferase-like (Major domain)"/>
    <property type="match status" value="1"/>
</dbReference>
<dbReference type="eggNOG" id="KOG1357">
    <property type="taxonomic scope" value="Eukaryota"/>
</dbReference>
<protein>
    <recommendedName>
        <fullName evidence="3">serine C-palmitoyltransferase</fullName>
        <ecNumber evidence="3">2.3.1.50</ecNumber>
    </recommendedName>
</protein>
<dbReference type="Proteomes" id="UP000001542">
    <property type="component" value="Unassembled WGS sequence"/>
</dbReference>
<dbReference type="InterPro" id="IPR015422">
    <property type="entry name" value="PyrdxlP-dep_Trfase_small"/>
</dbReference>
<dbReference type="InterPro" id="IPR015421">
    <property type="entry name" value="PyrdxlP-dep_Trfase_major"/>
</dbReference>
<accession>A2DYJ7</accession>
<dbReference type="CDD" id="cd06454">
    <property type="entry name" value="KBL_like"/>
    <property type="match status" value="1"/>
</dbReference>
<reference evidence="10" key="2">
    <citation type="journal article" date="2007" name="Science">
        <title>Draft genome sequence of the sexually transmitted pathogen Trichomonas vaginalis.</title>
        <authorList>
            <person name="Carlton J.M."/>
            <person name="Hirt R.P."/>
            <person name="Silva J.C."/>
            <person name="Delcher A.L."/>
            <person name="Schatz M."/>
            <person name="Zhao Q."/>
            <person name="Wortman J.R."/>
            <person name="Bidwell S.L."/>
            <person name="Alsmark U.C.M."/>
            <person name="Besteiro S."/>
            <person name="Sicheritz-Ponten T."/>
            <person name="Noel C.J."/>
            <person name="Dacks J.B."/>
            <person name="Foster P.G."/>
            <person name="Simillion C."/>
            <person name="Van de Peer Y."/>
            <person name="Miranda-Saavedra D."/>
            <person name="Barton G.J."/>
            <person name="Westrop G.D."/>
            <person name="Mueller S."/>
            <person name="Dessi D."/>
            <person name="Fiori P.L."/>
            <person name="Ren Q."/>
            <person name="Paulsen I."/>
            <person name="Zhang H."/>
            <person name="Bastida-Corcuera F.D."/>
            <person name="Simoes-Barbosa A."/>
            <person name="Brown M.T."/>
            <person name="Hayes R.D."/>
            <person name="Mukherjee M."/>
            <person name="Okumura C.Y."/>
            <person name="Schneider R."/>
            <person name="Smith A.J."/>
            <person name="Vanacova S."/>
            <person name="Villalvazo M."/>
            <person name="Haas B.J."/>
            <person name="Pertea M."/>
            <person name="Feldblyum T.V."/>
            <person name="Utterback T.R."/>
            <person name="Shu C.L."/>
            <person name="Osoegawa K."/>
            <person name="de Jong P.J."/>
            <person name="Hrdy I."/>
            <person name="Horvathova L."/>
            <person name="Zubacova Z."/>
            <person name="Dolezal P."/>
            <person name="Malik S.B."/>
            <person name="Logsdon J.M. Jr."/>
            <person name="Henze K."/>
            <person name="Gupta A."/>
            <person name="Wang C.C."/>
            <person name="Dunne R.L."/>
            <person name="Upcroft J.A."/>
            <person name="Upcroft P."/>
            <person name="White O."/>
            <person name="Salzberg S.L."/>
            <person name="Tang P."/>
            <person name="Chiu C.-H."/>
            <person name="Lee Y.-S."/>
            <person name="Embley T.M."/>
            <person name="Coombs G.H."/>
            <person name="Mottram J.C."/>
            <person name="Tachezy J."/>
            <person name="Fraser-Liggett C.M."/>
            <person name="Johnson P.J."/>
        </authorList>
    </citation>
    <scope>NUCLEOTIDE SEQUENCE [LARGE SCALE GENOMIC DNA]</scope>
    <source>
        <strain evidence="10">G3</strain>
    </source>
</reference>
<dbReference type="EC" id="2.3.1.50" evidence="3"/>
<dbReference type="RefSeq" id="XP_001326755.1">
    <property type="nucleotide sequence ID" value="XM_001326720.1"/>
</dbReference>
<reference evidence="10" key="1">
    <citation type="submission" date="2006-10" db="EMBL/GenBank/DDBJ databases">
        <authorList>
            <person name="Amadeo P."/>
            <person name="Zhao Q."/>
            <person name="Wortman J."/>
            <person name="Fraser-Liggett C."/>
            <person name="Carlton J."/>
        </authorList>
    </citation>
    <scope>NUCLEOTIDE SEQUENCE</scope>
    <source>
        <strain evidence="10">G3</strain>
    </source>
</reference>
<dbReference type="VEuPathDB" id="TrichDB:TVAG_388650"/>
<keyword evidence="11" id="KW-1185">Reference proteome</keyword>
<evidence type="ECO:0000256" key="6">
    <source>
        <dbReference type="ARBA" id="ARBA00048528"/>
    </source>
</evidence>
<keyword evidence="8" id="KW-1133">Transmembrane helix</keyword>
<dbReference type="GO" id="GO:0046513">
    <property type="term" value="P:ceramide biosynthetic process"/>
    <property type="evidence" value="ECO:0000318"/>
    <property type="project" value="GO_Central"/>
</dbReference>
<dbReference type="SUPFAM" id="SSF53383">
    <property type="entry name" value="PLP-dependent transferases"/>
    <property type="match status" value="1"/>
</dbReference>
<sequence>MLPELREIELKFFAYLNYVICFITGIVRDWIDRRTGKGRKPAPKGYVPIFNDFADFFTRRYYHRIDDCFARVVTSNAGAFMDVKVAKKADDLAQNQFFTGETRRIMNLGSYNYLGFGDPDEYCTPVVKQVLDKYGPATSSSRVEAGTTQIHKEFEEIIAKFLGTEDAISFGMGWATNATVIPAFMKKGDLIISDALNHNSIITGARASGAAVRVFKHNDMENLEQLLRSSISRGQPRTHQPWGKILVIVEGIYSMEGETCKLREIVALKKQYKFYIWLDEAHSIGCMGDTGRGVTEHLGVNPKDVDFLMGTFTKSFGAAGGYIAGSKQMINYLRLNSFANIYADAMPVPVAQQAMSVIKVLMENEEGKKRISQLHENATWFREELKRRNFKVLSEDKSPVVPIIIPPFSYFTEVSRKAFELGLGLVVVSFPACDILQGRIRICINSIHTREELQHALDVLEECVKDIPAKTQ</sequence>
<dbReference type="PANTHER" id="PTHR13693:SF3">
    <property type="entry name" value="LD36009P"/>
    <property type="match status" value="1"/>
</dbReference>
<dbReference type="KEGG" id="tva:4772522"/>
<dbReference type="EMBL" id="DS113269">
    <property type="protein sequence ID" value="EAY14532.1"/>
    <property type="molecule type" value="Genomic_DNA"/>
</dbReference>
<comment type="catalytic activity">
    <reaction evidence="6">
        <text>L-serine + hexadecanoyl-CoA + H(+) = 3-oxosphinganine + CO2 + CoA</text>
        <dbReference type="Rhea" id="RHEA:14761"/>
        <dbReference type="ChEBI" id="CHEBI:15378"/>
        <dbReference type="ChEBI" id="CHEBI:16526"/>
        <dbReference type="ChEBI" id="CHEBI:33384"/>
        <dbReference type="ChEBI" id="CHEBI:57287"/>
        <dbReference type="ChEBI" id="CHEBI:57379"/>
        <dbReference type="ChEBI" id="CHEBI:58299"/>
        <dbReference type="EC" id="2.3.1.50"/>
    </reaction>
</comment>
<dbReference type="PANTHER" id="PTHR13693">
    <property type="entry name" value="CLASS II AMINOTRANSFERASE/8-AMINO-7-OXONONANOATE SYNTHASE"/>
    <property type="match status" value="1"/>
</dbReference>
<evidence type="ECO:0000256" key="8">
    <source>
        <dbReference type="SAM" id="Phobius"/>
    </source>
</evidence>
<dbReference type="GO" id="GO:0008483">
    <property type="term" value="F:transaminase activity"/>
    <property type="evidence" value="ECO:0007669"/>
    <property type="project" value="UniProtKB-KW"/>
</dbReference>
<dbReference type="SMR" id="A2DYJ7"/>
<dbReference type="OrthoDB" id="65434at2759"/>
<dbReference type="InterPro" id="IPR001917">
    <property type="entry name" value="Aminotrans_II_pyridoxalP_BS"/>
</dbReference>
<gene>
    <name evidence="10" type="ORF">TVAG_388650</name>
</gene>
<dbReference type="PROSITE" id="PS00599">
    <property type="entry name" value="AA_TRANSFER_CLASS_2"/>
    <property type="match status" value="1"/>
</dbReference>
<proteinExistence type="inferred from homology"/>
<dbReference type="InterPro" id="IPR004839">
    <property type="entry name" value="Aminotransferase_I/II_large"/>
</dbReference>
<feature type="domain" description="Aminotransferase class I/classII large" evidence="9">
    <location>
        <begin position="104"/>
        <end position="460"/>
    </location>
</feature>
<organism evidence="10 11">
    <name type="scientific">Trichomonas vaginalis (strain ATCC PRA-98 / G3)</name>
    <dbReference type="NCBI Taxonomy" id="412133"/>
    <lineage>
        <taxon>Eukaryota</taxon>
        <taxon>Metamonada</taxon>
        <taxon>Parabasalia</taxon>
        <taxon>Trichomonadida</taxon>
        <taxon>Trichomonadidae</taxon>
        <taxon>Trichomonas</taxon>
    </lineage>
</organism>
<keyword evidence="4" id="KW-0808">Transferase</keyword>
<dbReference type="GO" id="GO:0016020">
    <property type="term" value="C:membrane"/>
    <property type="evidence" value="ECO:0007669"/>
    <property type="project" value="GOC"/>
</dbReference>
<dbReference type="STRING" id="5722.A2DYJ7"/>
<dbReference type="GO" id="GO:0030170">
    <property type="term" value="F:pyridoxal phosphate binding"/>
    <property type="evidence" value="ECO:0007669"/>
    <property type="project" value="InterPro"/>
</dbReference>
<dbReference type="AlphaFoldDB" id="A2DYJ7"/>
<dbReference type="InterPro" id="IPR015424">
    <property type="entry name" value="PyrdxlP-dep_Trfase"/>
</dbReference>
<keyword evidence="8" id="KW-0472">Membrane</keyword>
<evidence type="ECO:0000256" key="1">
    <source>
        <dbReference type="ARBA" id="ARBA00001933"/>
    </source>
</evidence>
<dbReference type="VEuPathDB" id="TrichDB:TVAGG3_0321000"/>
<dbReference type="OMA" id="RMMSGHT"/>
<keyword evidence="8" id="KW-0812">Transmembrane</keyword>
<evidence type="ECO:0000313" key="10">
    <source>
        <dbReference type="EMBL" id="EAY14532.1"/>
    </source>
</evidence>
<keyword evidence="10" id="KW-0032">Aminotransferase</keyword>
<keyword evidence="5 7" id="KW-0663">Pyridoxal phosphate</keyword>
<dbReference type="Gene3D" id="3.90.1150.10">
    <property type="entry name" value="Aspartate Aminotransferase, domain 1"/>
    <property type="match status" value="1"/>
</dbReference>
<dbReference type="InParanoid" id="A2DYJ7"/>
<evidence type="ECO:0000259" key="9">
    <source>
        <dbReference type="Pfam" id="PF00155"/>
    </source>
</evidence>
<dbReference type="FunCoup" id="A2DYJ7">
    <property type="interactions" value="221"/>
</dbReference>